<keyword evidence="1" id="KW-1133">Transmembrane helix</keyword>
<organism evidence="3 4">
    <name type="scientific">Acidaminococcus fermentans</name>
    <dbReference type="NCBI Taxonomy" id="905"/>
    <lineage>
        <taxon>Bacteria</taxon>
        <taxon>Bacillati</taxon>
        <taxon>Bacillota</taxon>
        <taxon>Negativicutes</taxon>
        <taxon>Acidaminococcales</taxon>
        <taxon>Acidaminococcaceae</taxon>
        <taxon>Acidaminococcus</taxon>
    </lineage>
</organism>
<dbReference type="Pfam" id="PF04892">
    <property type="entry name" value="VanZ"/>
    <property type="match status" value="1"/>
</dbReference>
<name>A0A1H3B5W1_ACIFE</name>
<evidence type="ECO:0000256" key="1">
    <source>
        <dbReference type="SAM" id="Phobius"/>
    </source>
</evidence>
<sequence length="136" mass="15058">MGRRLLWILLVLLLGFIWGHSLQNGRVSQAESQSVLHLALNRWGTLPGMGYLNFYTIRKLAHLTEFAALGMVLEGLAGRSFLALLLGGTVGAVDEFLQLFSPDRSAQVSDILLDTLGVLAGILLCRLLRWLWKKGK</sequence>
<protein>
    <submittedName>
        <fullName evidence="3">VanZ like family protein</fullName>
    </submittedName>
</protein>
<feature type="domain" description="VanZ-like" evidence="2">
    <location>
        <begin position="7"/>
        <end position="128"/>
    </location>
</feature>
<accession>A0A1H3B5W1</accession>
<evidence type="ECO:0000259" key="2">
    <source>
        <dbReference type="Pfam" id="PF04892"/>
    </source>
</evidence>
<dbReference type="Proteomes" id="UP000182379">
    <property type="component" value="Unassembled WGS sequence"/>
</dbReference>
<dbReference type="AlphaFoldDB" id="A0A1H3B5W1"/>
<feature type="transmembrane region" description="Helical" evidence="1">
    <location>
        <begin position="111"/>
        <end position="132"/>
    </location>
</feature>
<keyword evidence="1" id="KW-0812">Transmembrane</keyword>
<evidence type="ECO:0000313" key="3">
    <source>
        <dbReference type="EMBL" id="SDX37322.1"/>
    </source>
</evidence>
<dbReference type="RefSeq" id="WP_012938887.1">
    <property type="nucleotide sequence ID" value="NZ_CALAKB010000024.1"/>
</dbReference>
<dbReference type="GeneID" id="78335236"/>
<proteinExistence type="predicted"/>
<gene>
    <name evidence="3" type="ORF">SAMN05216495_1304</name>
</gene>
<feature type="transmembrane region" description="Helical" evidence="1">
    <location>
        <begin position="35"/>
        <end position="54"/>
    </location>
</feature>
<comment type="caution">
    <text evidence="3">The sequence shown here is derived from an EMBL/GenBank/DDBJ whole genome shotgun (WGS) entry which is preliminary data.</text>
</comment>
<keyword evidence="1" id="KW-0472">Membrane</keyword>
<feature type="transmembrane region" description="Helical" evidence="1">
    <location>
        <begin position="66"/>
        <end position="91"/>
    </location>
</feature>
<dbReference type="NCBIfam" id="NF037970">
    <property type="entry name" value="vanZ_1"/>
    <property type="match status" value="1"/>
</dbReference>
<dbReference type="InterPro" id="IPR006976">
    <property type="entry name" value="VanZ-like"/>
</dbReference>
<dbReference type="OMA" id="WIAPIAN"/>
<dbReference type="EMBL" id="FNOP01000030">
    <property type="protein sequence ID" value="SDX37322.1"/>
    <property type="molecule type" value="Genomic_DNA"/>
</dbReference>
<reference evidence="3 4" key="1">
    <citation type="submission" date="2016-10" db="EMBL/GenBank/DDBJ databases">
        <authorList>
            <person name="Varghese N."/>
            <person name="Submissions S."/>
        </authorList>
    </citation>
    <scope>NUCLEOTIDE SEQUENCE [LARGE SCALE GENOMIC DNA]</scope>
    <source>
        <strain evidence="3 4">WCC6</strain>
    </source>
</reference>
<evidence type="ECO:0000313" key="4">
    <source>
        <dbReference type="Proteomes" id="UP000182379"/>
    </source>
</evidence>